<evidence type="ECO:0000313" key="1">
    <source>
        <dbReference type="EMBL" id="RFT16156.1"/>
    </source>
</evidence>
<dbReference type="Proteomes" id="UP000257323">
    <property type="component" value="Unassembled WGS sequence"/>
</dbReference>
<proteinExistence type="predicted"/>
<name>A0A3E2BNE3_9BACT</name>
<dbReference type="EMBL" id="QUAH01000004">
    <property type="protein sequence ID" value="RFT16156.1"/>
    <property type="molecule type" value="Genomic_DNA"/>
</dbReference>
<comment type="caution">
    <text evidence="1">The sequence shown here is derived from an EMBL/GenBank/DDBJ whole genome shotgun (WGS) entry which is preliminary data.</text>
</comment>
<reference evidence="1 2" key="1">
    <citation type="submission" date="2018-08" db="EMBL/GenBank/DDBJ databases">
        <title>Genome analysis of the thermophilic bacterium of the candidate phylum Aminicenantes from deep subsurface aquifer revealed its physiology and ecological role.</title>
        <authorList>
            <person name="Kadnikov V.V."/>
            <person name="Mardanov A.V."/>
            <person name="Beletsky A.V."/>
            <person name="Karnachuk O.V."/>
            <person name="Ravin N.V."/>
        </authorList>
    </citation>
    <scope>NUCLEOTIDE SEQUENCE [LARGE SCALE GENOMIC DNA]</scope>
    <source>
        <strain evidence="1">BY38</strain>
    </source>
</reference>
<dbReference type="AlphaFoldDB" id="A0A3E2BNE3"/>
<organism evidence="1 2">
    <name type="scientific">Candidatus Saccharicenans subterraneus</name>
    <dbReference type="NCBI Taxonomy" id="2508984"/>
    <lineage>
        <taxon>Bacteria</taxon>
        <taxon>Candidatus Aminicenantota</taxon>
        <taxon>Candidatus Aminicenantia</taxon>
        <taxon>Candidatus Aminicenantales</taxon>
        <taxon>Candidatus Saccharicenantaceae</taxon>
        <taxon>Candidatus Saccharicenans</taxon>
    </lineage>
</organism>
<evidence type="ECO:0000313" key="2">
    <source>
        <dbReference type="Proteomes" id="UP000257323"/>
    </source>
</evidence>
<gene>
    <name evidence="1" type="ORF">OP8BY_1760</name>
</gene>
<accession>A0A3E2BNE3</accession>
<sequence length="40" mass="4428">MRISTFPGAGSCCVLEADRLLEKTGLKVKVMQKMKIINFA</sequence>
<protein>
    <submittedName>
        <fullName evidence="1">Uncharacterized protein</fullName>
    </submittedName>
</protein>